<dbReference type="KEGG" id="dcr:108225773"/>
<dbReference type="EMBL" id="CP093348">
    <property type="protein sequence ID" value="WOH04696.1"/>
    <property type="molecule type" value="Genomic_DNA"/>
</dbReference>
<evidence type="ECO:0000256" key="1">
    <source>
        <dbReference type="SAM" id="MobiDB-lite"/>
    </source>
</evidence>
<reference evidence="2" key="1">
    <citation type="journal article" date="2016" name="Nat. Genet.">
        <title>A high-quality carrot genome assembly provides new insights into carotenoid accumulation and asterid genome evolution.</title>
        <authorList>
            <person name="Iorizzo M."/>
            <person name="Ellison S."/>
            <person name="Senalik D."/>
            <person name="Zeng P."/>
            <person name="Satapoomin P."/>
            <person name="Huang J."/>
            <person name="Bowman M."/>
            <person name="Iovene M."/>
            <person name="Sanseverino W."/>
            <person name="Cavagnaro P."/>
            <person name="Yildiz M."/>
            <person name="Macko-Podgorni A."/>
            <person name="Moranska E."/>
            <person name="Grzebelus E."/>
            <person name="Grzebelus D."/>
            <person name="Ashrafi H."/>
            <person name="Zheng Z."/>
            <person name="Cheng S."/>
            <person name="Spooner D."/>
            <person name="Van Deynze A."/>
            <person name="Simon P."/>
        </authorList>
    </citation>
    <scope>NUCLEOTIDE SEQUENCE [LARGE SCALE GENOMIC DNA]</scope>
    <source>
        <tissue evidence="2">Leaf</tissue>
    </source>
</reference>
<keyword evidence="4" id="KW-1185">Reference proteome</keyword>
<dbReference type="STRING" id="79200.A0A164VMN0"/>
<organism evidence="2">
    <name type="scientific">Daucus carota subsp. sativus</name>
    <name type="common">Carrot</name>
    <dbReference type="NCBI Taxonomy" id="79200"/>
    <lineage>
        <taxon>Eukaryota</taxon>
        <taxon>Viridiplantae</taxon>
        <taxon>Streptophyta</taxon>
        <taxon>Embryophyta</taxon>
        <taxon>Tracheophyta</taxon>
        <taxon>Spermatophyta</taxon>
        <taxon>Magnoliopsida</taxon>
        <taxon>eudicotyledons</taxon>
        <taxon>Gunneridae</taxon>
        <taxon>Pentapetalae</taxon>
        <taxon>asterids</taxon>
        <taxon>campanulids</taxon>
        <taxon>Apiales</taxon>
        <taxon>Apiaceae</taxon>
        <taxon>Apioideae</taxon>
        <taxon>Scandiceae</taxon>
        <taxon>Daucinae</taxon>
        <taxon>Daucus</taxon>
        <taxon>Daucus sect. Daucus</taxon>
    </lineage>
</organism>
<dbReference type="Proteomes" id="UP000077755">
    <property type="component" value="Chromosome 6"/>
</dbReference>
<dbReference type="OMA" id="CPHLEND"/>
<dbReference type="PANTHER" id="PTHR33095:SF131">
    <property type="match status" value="1"/>
</dbReference>
<protein>
    <submittedName>
        <fullName evidence="2">Uncharacterized protein</fullName>
    </submittedName>
</protein>
<sequence>MPTEMIPQSPPTGEFKFDSATTTPYVSCPSSPQRFGNHFFSAPTSPTRAAAFYQDRFLEDNVNHVATSSAGLKNLRKNDNVNDFEFEFVGRLEEPSISAADELFDGGKIRLLKPSLPDTTEKQDKTDGKNLVEKIKEGDDLAEGVKESKEHDHGLRKKLKSSSLERAKSDLNTKHNKSVLAWYNKLKLKDLLLFRSISEGHKEKYGMLRKRHNEDVKNSSFRSTESGGSVSSRRRVSAHEWHYTANRAAAEEMRKKTFLPYKRGLLGCLGFHAPVVHELSRGFGSYVLRET</sequence>
<evidence type="ECO:0000313" key="4">
    <source>
        <dbReference type="Proteomes" id="UP000077755"/>
    </source>
</evidence>
<accession>A0A164VMN0</accession>
<dbReference type="Gramene" id="KZM90578">
    <property type="protein sequence ID" value="KZM90578"/>
    <property type="gene ID" value="DCAR_022057"/>
</dbReference>
<dbReference type="EMBL" id="LNRQ01000006">
    <property type="protein sequence ID" value="KZM90578.1"/>
    <property type="molecule type" value="Genomic_DNA"/>
</dbReference>
<gene>
    <name evidence="2" type="ORF">DCAR_022057</name>
    <name evidence="3" type="ORF">DCAR_0624108</name>
</gene>
<name>A0A164VMN0_DAUCS</name>
<reference evidence="3" key="2">
    <citation type="submission" date="2022-03" db="EMBL/GenBank/DDBJ databases">
        <title>Draft title - Genomic analysis of global carrot germplasm unveils the trajectory of domestication and the origin of high carotenoid orange carrot.</title>
        <authorList>
            <person name="Iorizzo M."/>
            <person name="Ellison S."/>
            <person name="Senalik D."/>
            <person name="Macko-Podgorni A."/>
            <person name="Grzebelus D."/>
            <person name="Bostan H."/>
            <person name="Rolling W."/>
            <person name="Curaba J."/>
            <person name="Simon P."/>
        </authorList>
    </citation>
    <scope>NUCLEOTIDE SEQUENCE</scope>
    <source>
        <tissue evidence="3">Leaf</tissue>
    </source>
</reference>
<dbReference type="PANTHER" id="PTHR33095">
    <property type="entry name" value="OS07G0619500 PROTEIN"/>
    <property type="match status" value="1"/>
</dbReference>
<dbReference type="AlphaFoldDB" id="A0A164VMN0"/>
<dbReference type="InterPro" id="IPR012442">
    <property type="entry name" value="DUF1645_plant"/>
</dbReference>
<dbReference type="Pfam" id="PF07816">
    <property type="entry name" value="DUF1645"/>
    <property type="match status" value="1"/>
</dbReference>
<dbReference type="OrthoDB" id="667051at2759"/>
<feature type="compositionally biased region" description="Basic and acidic residues" evidence="1">
    <location>
        <begin position="140"/>
        <end position="153"/>
    </location>
</feature>
<proteinExistence type="predicted"/>
<feature type="region of interest" description="Disordered" evidence="1">
    <location>
        <begin position="140"/>
        <end position="163"/>
    </location>
</feature>
<evidence type="ECO:0000313" key="3">
    <source>
        <dbReference type="EMBL" id="WOH04696.1"/>
    </source>
</evidence>
<evidence type="ECO:0000313" key="2">
    <source>
        <dbReference type="EMBL" id="KZM90578.1"/>
    </source>
</evidence>